<keyword evidence="1 3" id="KW-0853">WD repeat</keyword>
<proteinExistence type="predicted"/>
<dbReference type="PANTHER" id="PTHR19848:SF8">
    <property type="entry name" value="F-BOX AND WD REPEAT DOMAIN CONTAINING 7"/>
    <property type="match status" value="1"/>
</dbReference>
<reference evidence="5 6" key="1">
    <citation type="journal article" date="2013" name="PLoS ONE">
        <title>Predicting the Proteins of Angomonas deanei, Strigomonas culicis and Their Respective Endosymbionts Reveals New Aspects of the Trypanosomatidae Family.</title>
        <authorList>
            <person name="Motta M.C."/>
            <person name="Martins A.C."/>
            <person name="de Souza S.S."/>
            <person name="Catta-Preta C.M."/>
            <person name="Silva R."/>
            <person name="Klein C.C."/>
            <person name="de Almeida L.G."/>
            <person name="de Lima Cunha O."/>
            <person name="Ciapina L.P."/>
            <person name="Brocchi M."/>
            <person name="Colabardini A.C."/>
            <person name="de Araujo Lima B."/>
            <person name="Machado C.R."/>
            <person name="de Almeida Soares C.M."/>
            <person name="Probst C.M."/>
            <person name="de Menezes C.B."/>
            <person name="Thompson C.E."/>
            <person name="Bartholomeu D.C."/>
            <person name="Gradia D.F."/>
            <person name="Pavoni D.P."/>
            <person name="Grisard E.C."/>
            <person name="Fantinatti-Garboggini F."/>
            <person name="Marchini F.K."/>
            <person name="Rodrigues-Luiz G.F."/>
            <person name="Wagner G."/>
            <person name="Goldman G.H."/>
            <person name="Fietto J.L."/>
            <person name="Elias M.C."/>
            <person name="Goldman M.H."/>
            <person name="Sagot M.F."/>
            <person name="Pereira M."/>
            <person name="Stoco P.H."/>
            <person name="de Mendonca-Neto R.P."/>
            <person name="Teixeira S.M."/>
            <person name="Maciel T.E."/>
            <person name="de Oliveira Mendes T.A."/>
            <person name="Urmenyi T.P."/>
            <person name="de Souza W."/>
            <person name="Schenkman S."/>
            <person name="de Vasconcelos A.T."/>
        </authorList>
    </citation>
    <scope>NUCLEOTIDE SEQUENCE [LARGE SCALE GENOMIC DNA]</scope>
</reference>
<name>S9V7Y4_9TRYP</name>
<evidence type="ECO:0000313" key="4">
    <source>
        <dbReference type="EMBL" id="EPY21296.1"/>
    </source>
</evidence>
<comment type="caution">
    <text evidence="5">The sequence shown here is derived from an EMBL/GenBank/DDBJ whole genome shotgun (WGS) entry which is preliminary data.</text>
</comment>
<evidence type="ECO:0000313" key="5">
    <source>
        <dbReference type="EMBL" id="EPY37159.1"/>
    </source>
</evidence>
<dbReference type="EMBL" id="ATMH01000138">
    <property type="protein sequence ID" value="EPY37159.1"/>
    <property type="molecule type" value="Genomic_DNA"/>
</dbReference>
<dbReference type="SUPFAM" id="SSF50978">
    <property type="entry name" value="WD40 repeat-like"/>
    <property type="match status" value="1"/>
</dbReference>
<gene>
    <name evidence="5" type="ORF">STCU_00138</name>
    <name evidence="4" type="ORF">STCU_08608</name>
</gene>
<evidence type="ECO:0000313" key="6">
    <source>
        <dbReference type="Proteomes" id="UP000015354"/>
    </source>
</evidence>
<dbReference type="InterPro" id="IPR036322">
    <property type="entry name" value="WD40_repeat_dom_sf"/>
</dbReference>
<dbReference type="AlphaFoldDB" id="S9V7Y4"/>
<dbReference type="SMART" id="SM00320">
    <property type="entry name" value="WD40"/>
    <property type="match status" value="3"/>
</dbReference>
<accession>S9V7Y4</accession>
<keyword evidence="2" id="KW-0677">Repeat</keyword>
<keyword evidence="6" id="KW-1185">Reference proteome</keyword>
<protein>
    <submittedName>
        <fullName evidence="5">Uncharacterized protein</fullName>
    </submittedName>
</protein>
<dbReference type="Pfam" id="PF00400">
    <property type="entry name" value="WD40"/>
    <property type="match status" value="2"/>
</dbReference>
<dbReference type="Proteomes" id="UP000015354">
    <property type="component" value="Unassembled WGS sequence"/>
</dbReference>
<dbReference type="Gene3D" id="2.130.10.10">
    <property type="entry name" value="YVTN repeat-like/Quinoprotein amine dehydrogenase"/>
    <property type="match status" value="2"/>
</dbReference>
<dbReference type="PROSITE" id="PS50082">
    <property type="entry name" value="WD_REPEATS_2"/>
    <property type="match status" value="1"/>
</dbReference>
<organism evidence="5 6">
    <name type="scientific">Strigomonas culicis</name>
    <dbReference type="NCBI Taxonomy" id="28005"/>
    <lineage>
        <taxon>Eukaryota</taxon>
        <taxon>Discoba</taxon>
        <taxon>Euglenozoa</taxon>
        <taxon>Kinetoplastea</taxon>
        <taxon>Metakinetoplastina</taxon>
        <taxon>Trypanosomatida</taxon>
        <taxon>Trypanosomatidae</taxon>
        <taxon>Strigomonadinae</taxon>
        <taxon>Strigomonas</taxon>
    </lineage>
</organism>
<dbReference type="OrthoDB" id="3367at2759"/>
<dbReference type="PANTHER" id="PTHR19848">
    <property type="entry name" value="WD40 REPEAT PROTEIN"/>
    <property type="match status" value="1"/>
</dbReference>
<dbReference type="InterPro" id="IPR015943">
    <property type="entry name" value="WD40/YVTN_repeat-like_dom_sf"/>
</dbReference>
<sequence length="396" mass="43100">MQDILDSINRYAVSIGGGPTYSSKPTPLFASQQFLGSLMLRNSINSFCLRSVAEFMDSDEVLAVVSRDAVQTIQCYGYTFQTSNSILNPCPGELSGITAAGSHVLVCSSNGINRITRSLETNKDPVFCGYVQNILCITATPDGAYCATGGGNATVTVWSATMQEMHHLTGHTDWVHFVKFSKPADVLYLFSTGDDGVICQWDPVEGVQLSRLDYTRGQSIQVFEVSFRTNLIAISNGSMLVLYNYLSGHHTKQMGDDVLRLLQLSLLSGVHQSPPTSARFSENAEWLASAAEDETLAVCTVREPRQVFTCTAFVTRRHCMPFMNTFSSIAVLACPPTSSVVVIAACASDGSVIQWVVDPRDRRSAYTKRIQLHLGALLSMDLIKGTKSGEGQQLCS</sequence>
<dbReference type="InterPro" id="IPR001680">
    <property type="entry name" value="WD40_rpt"/>
</dbReference>
<dbReference type="EMBL" id="ATMH01008608">
    <property type="protein sequence ID" value="EPY21296.1"/>
    <property type="molecule type" value="Genomic_DNA"/>
</dbReference>
<feature type="repeat" description="WD" evidence="3">
    <location>
        <begin position="127"/>
        <end position="159"/>
    </location>
</feature>
<evidence type="ECO:0000256" key="1">
    <source>
        <dbReference type="ARBA" id="ARBA00022574"/>
    </source>
</evidence>
<evidence type="ECO:0000256" key="3">
    <source>
        <dbReference type="PROSITE-ProRule" id="PRU00221"/>
    </source>
</evidence>
<reference evidence="5" key="2">
    <citation type="submission" date="2013-03" db="EMBL/GenBank/DDBJ databases">
        <authorList>
            <person name="Motta M.C.M."/>
            <person name="Martins A.C.A."/>
            <person name="Preta C.M.C.C."/>
            <person name="Silva R."/>
            <person name="de Souza S.S."/>
            <person name="Klein C.C."/>
            <person name="de Almeida L.G.P."/>
            <person name="Cunha O.L."/>
            <person name="Colabardini A.C."/>
            <person name="Lima B.A."/>
            <person name="Machado C.R."/>
            <person name="Soares C.M.A."/>
            <person name="de Menezes C.B.A."/>
            <person name="Bartolomeu D.C."/>
            <person name="Grisard E.C."/>
            <person name="Fantinatti-Garboggini F."/>
            <person name="Rodrigues-Luiz G.F."/>
            <person name="Wagner G."/>
            <person name="Goldman G.H."/>
            <person name="Fietto J.L.R."/>
            <person name="Ciapina L.P."/>
            <person name="Brocchi M."/>
            <person name="Elias M.C."/>
            <person name="Goldman M.H.S."/>
            <person name="Sagot M.-F."/>
            <person name="Pereira M."/>
            <person name="Stoco P.H."/>
            <person name="Teixeira S.M.R."/>
            <person name="de Mendonca-Neto R.P."/>
            <person name="Maciel T.E.F."/>
            <person name="Mendes T.A.O."/>
            <person name="Urmenyi T.P."/>
            <person name="Teixeira M.M.G."/>
            <person name="de Camargo E.F.P."/>
            <person name="de Sousa W."/>
            <person name="Schenkman S."/>
            <person name="de Vasconcelos A.T.R."/>
        </authorList>
    </citation>
    <scope>NUCLEOTIDE SEQUENCE</scope>
</reference>
<evidence type="ECO:0000256" key="2">
    <source>
        <dbReference type="ARBA" id="ARBA00022737"/>
    </source>
</evidence>